<evidence type="ECO:0000313" key="2">
    <source>
        <dbReference type="EMBL" id="QEX24397.1"/>
    </source>
</evidence>
<keyword evidence="1" id="KW-0472">Membrane</keyword>
<protein>
    <submittedName>
        <fullName evidence="2">Uncharacterized protein</fullName>
    </submittedName>
</protein>
<feature type="transmembrane region" description="Helical" evidence="1">
    <location>
        <begin position="33"/>
        <end position="51"/>
    </location>
</feature>
<evidence type="ECO:0000313" key="3">
    <source>
        <dbReference type="Proteomes" id="UP000325797"/>
    </source>
</evidence>
<dbReference type="KEGG" id="hadh:FRZ61_43380"/>
<name>A0A5J6N4P4_9PROT</name>
<proteinExistence type="predicted"/>
<organism evidence="2 3">
    <name type="scientific">Hypericibacter adhaerens</name>
    <dbReference type="NCBI Taxonomy" id="2602016"/>
    <lineage>
        <taxon>Bacteria</taxon>
        <taxon>Pseudomonadati</taxon>
        <taxon>Pseudomonadota</taxon>
        <taxon>Alphaproteobacteria</taxon>
        <taxon>Rhodospirillales</taxon>
        <taxon>Dongiaceae</taxon>
        <taxon>Hypericibacter</taxon>
    </lineage>
</organism>
<feature type="transmembrane region" description="Helical" evidence="1">
    <location>
        <begin position="7"/>
        <end position="27"/>
    </location>
</feature>
<dbReference type="OrthoDB" id="9904094at2"/>
<accession>A0A5J6N4P4</accession>
<dbReference type="EMBL" id="CP042582">
    <property type="protein sequence ID" value="QEX24397.1"/>
    <property type="molecule type" value="Genomic_DNA"/>
</dbReference>
<reference evidence="2 3" key="1">
    <citation type="submission" date="2019-08" db="EMBL/GenBank/DDBJ databases">
        <title>Hyperibacter terrae gen. nov., sp. nov. and Hyperibacter viscosus sp. nov., two new members in the family Rhodospirillaceae isolated from the rhizosphere of Hypericum perforatum.</title>
        <authorList>
            <person name="Noviana Z."/>
        </authorList>
    </citation>
    <scope>NUCLEOTIDE SEQUENCE [LARGE SCALE GENOMIC DNA]</scope>
    <source>
        <strain evidence="2 3">R5959</strain>
    </source>
</reference>
<dbReference type="Proteomes" id="UP000325797">
    <property type="component" value="Chromosome"/>
</dbReference>
<keyword evidence="1" id="KW-1133">Transmembrane helix</keyword>
<dbReference type="AlphaFoldDB" id="A0A5J6N4P4"/>
<keyword evidence="3" id="KW-1185">Reference proteome</keyword>
<keyword evidence="1" id="KW-0812">Transmembrane</keyword>
<gene>
    <name evidence="2" type="ORF">FRZ61_43380</name>
</gene>
<dbReference type="RefSeq" id="WP_151119681.1">
    <property type="nucleotide sequence ID" value="NZ_CP042582.1"/>
</dbReference>
<evidence type="ECO:0000256" key="1">
    <source>
        <dbReference type="SAM" id="Phobius"/>
    </source>
</evidence>
<sequence length="63" mass="6920">MAAIIRQVPGLIGAIAAYVVLKFMRWLLGIQSIAGELLILIVVVLVVALLAERAMRKYQQSNL</sequence>